<dbReference type="RefSeq" id="WP_236984098.1">
    <property type="nucleotide sequence ID" value="NZ_AP023086.1"/>
</dbReference>
<organism evidence="3 4">
    <name type="scientific">Marinagarivorans cellulosilyticus</name>
    <dbReference type="NCBI Taxonomy" id="2721545"/>
    <lineage>
        <taxon>Bacteria</taxon>
        <taxon>Pseudomonadati</taxon>
        <taxon>Pseudomonadota</taxon>
        <taxon>Gammaproteobacteria</taxon>
        <taxon>Cellvibrionales</taxon>
        <taxon>Cellvibrionaceae</taxon>
        <taxon>Marinagarivorans</taxon>
    </lineage>
</organism>
<dbReference type="PROSITE" id="PS00018">
    <property type="entry name" value="EF_HAND_1"/>
    <property type="match status" value="1"/>
</dbReference>
<feature type="region of interest" description="Disordered" evidence="1">
    <location>
        <begin position="94"/>
        <end position="120"/>
    </location>
</feature>
<feature type="compositionally biased region" description="Polar residues" evidence="1">
    <location>
        <begin position="102"/>
        <end position="120"/>
    </location>
</feature>
<protein>
    <recommendedName>
        <fullName evidence="2">DUF1585 domain-containing protein</fullName>
    </recommendedName>
</protein>
<feature type="domain" description="DUF1585" evidence="2">
    <location>
        <begin position="394"/>
        <end position="458"/>
    </location>
</feature>
<dbReference type="InterPro" id="IPR018247">
    <property type="entry name" value="EF_Hand_1_Ca_BS"/>
</dbReference>
<evidence type="ECO:0000313" key="4">
    <source>
        <dbReference type="Proteomes" id="UP001320119"/>
    </source>
</evidence>
<dbReference type="EMBL" id="AP023086">
    <property type="protein sequence ID" value="BCD99141.1"/>
    <property type="molecule type" value="Genomic_DNA"/>
</dbReference>
<keyword evidence="4" id="KW-1185">Reference proteome</keyword>
<dbReference type="InterPro" id="IPR011478">
    <property type="entry name" value="DUF1585"/>
</dbReference>
<dbReference type="KEGG" id="marq:MARGE09_P3342"/>
<dbReference type="Pfam" id="PF07624">
    <property type="entry name" value="PSD2"/>
    <property type="match status" value="1"/>
</dbReference>
<dbReference type="Proteomes" id="UP001320119">
    <property type="component" value="Chromosome"/>
</dbReference>
<evidence type="ECO:0000259" key="2">
    <source>
        <dbReference type="Pfam" id="PF07624"/>
    </source>
</evidence>
<reference evidence="3 4" key="1">
    <citation type="journal article" date="2022" name="IScience">
        <title>An ultrasensitive nanofiber-based assay for enzymatic hydrolysis and deep-sea microbial degradation of cellulose.</title>
        <authorList>
            <person name="Tsudome M."/>
            <person name="Tachioka M."/>
            <person name="Miyazaki M."/>
            <person name="Uchimura K."/>
            <person name="Tsuda M."/>
            <person name="Takaki Y."/>
            <person name="Deguchi S."/>
        </authorList>
    </citation>
    <scope>NUCLEOTIDE SEQUENCE [LARGE SCALE GENOMIC DNA]</scope>
    <source>
        <strain evidence="3 4">GE09</strain>
    </source>
</reference>
<sequence>MTLIDYLKLAIPVGALGLAMQSHARPEAPSIFCDVFKDAATCNTLITCTQCHSEPPILNVYGESIKSILHANPDYSPSTFTNLLPEALTTANTLDSDGDGELNNTEISQGTHPADADSNSQPINNNLQWDPSYALNKVMLLFCGHSARYEQKRNFLAANNKAEAVHAQLRQCLNSDYWKHEALHRLADKRIRPLYELGLDGVLGIADYQWDYRLFSHALTNDNDARDLLLANYHVDTDGNLITAVIPRERPVVDPETGVLNLGSGQPLITEKRVGMISTQWFLAYFTMFAELPRNTASQAYRAYLGLDIAKSEGLMPVEGEPRDVDNKGVDAPQCAACHSTLDPLAYAFSAYAGIEDYASNPLFGGNPYGSYYPEGTQWESDSYLFGQPVVDLKDWAQQAANSDAFKQNLAKIFFTYATGQKPSPANQEEFEALWQSIDADNYSANKLIHRLIDTLAFGGK</sequence>
<proteinExistence type="predicted"/>
<gene>
    <name evidence="3" type="ORF">MARGE09_P3342</name>
</gene>
<evidence type="ECO:0000256" key="1">
    <source>
        <dbReference type="SAM" id="MobiDB-lite"/>
    </source>
</evidence>
<name>A0AAN1WK61_9GAMM</name>
<accession>A0AAN1WK61</accession>
<dbReference type="AlphaFoldDB" id="A0AAN1WK61"/>
<evidence type="ECO:0000313" key="3">
    <source>
        <dbReference type="EMBL" id="BCD99141.1"/>
    </source>
</evidence>